<dbReference type="PANTHER" id="PTHR31905">
    <property type="entry name" value="COILED-COIL DOMAIN-CONTAINING PROTEIN 58"/>
    <property type="match status" value="1"/>
</dbReference>
<evidence type="ECO:0000256" key="2">
    <source>
        <dbReference type="ARBA" id="ARBA00024228"/>
    </source>
</evidence>
<dbReference type="STRING" id="9516.ENSCCAP00000017725"/>
<evidence type="ECO:0000313" key="5">
    <source>
        <dbReference type="Proteomes" id="UP000233040"/>
    </source>
</evidence>
<protein>
    <recommendedName>
        <fullName evidence="2">Protein MIX23</fullName>
    </recommendedName>
    <alternativeName>
        <fullName evidence="3">Coiled-coil domain-containing protein 58</fullName>
    </alternativeName>
</protein>
<keyword evidence="5" id="KW-1185">Reference proteome</keyword>
<organism evidence="4 5">
    <name type="scientific">Cebus imitator</name>
    <name type="common">Panamanian white-faced capuchin</name>
    <name type="synonym">Cebus capucinus imitator</name>
    <dbReference type="NCBI Taxonomy" id="2715852"/>
    <lineage>
        <taxon>Eukaryota</taxon>
        <taxon>Metazoa</taxon>
        <taxon>Chordata</taxon>
        <taxon>Craniata</taxon>
        <taxon>Vertebrata</taxon>
        <taxon>Euteleostomi</taxon>
        <taxon>Mammalia</taxon>
        <taxon>Eutheria</taxon>
        <taxon>Euarchontoglires</taxon>
        <taxon>Primates</taxon>
        <taxon>Haplorrhini</taxon>
        <taxon>Platyrrhini</taxon>
        <taxon>Cebidae</taxon>
        <taxon>Cebinae</taxon>
        <taxon>Cebus</taxon>
    </lineage>
</organism>
<dbReference type="GeneTree" id="ENSGT00390000011053"/>
<proteinExistence type="inferred from homology"/>
<dbReference type="InterPro" id="IPR019171">
    <property type="entry name" value="MIX23"/>
</dbReference>
<dbReference type="GO" id="GO:0005758">
    <property type="term" value="C:mitochondrial intermembrane space"/>
    <property type="evidence" value="ECO:0007669"/>
    <property type="project" value="InterPro"/>
</dbReference>
<dbReference type="OMA" id="NCEEFTE"/>
<reference evidence="4" key="1">
    <citation type="submission" date="2025-08" db="UniProtKB">
        <authorList>
            <consortium name="Ensembl"/>
        </authorList>
    </citation>
    <scope>IDENTIFICATION</scope>
</reference>
<sequence length="85" mass="9966">MAAPSGGVNCEEFSLMAAHASRDRVIKNCIAQTKKPLRRDRKEYGRLTLLKQLRKEQTKLKWMQSELNVEEVVNDRSWKVFNERC</sequence>
<reference evidence="4" key="2">
    <citation type="submission" date="2025-09" db="UniProtKB">
        <authorList>
            <consortium name="Ensembl"/>
        </authorList>
    </citation>
    <scope>IDENTIFICATION</scope>
</reference>
<dbReference type="AlphaFoldDB" id="A0A2K5QPG8"/>
<dbReference type="PANTHER" id="PTHR31905:SF2">
    <property type="entry name" value="PROTEIN MIX23"/>
    <property type="match status" value="1"/>
</dbReference>
<accession>A0A2K5QPG8</accession>
<evidence type="ECO:0000256" key="1">
    <source>
        <dbReference type="ARBA" id="ARBA00024204"/>
    </source>
</evidence>
<evidence type="ECO:0000256" key="3">
    <source>
        <dbReference type="ARBA" id="ARBA00030733"/>
    </source>
</evidence>
<evidence type="ECO:0000313" key="4">
    <source>
        <dbReference type="Ensembl" id="ENSCCAP00000017725.1"/>
    </source>
</evidence>
<name>A0A2K5QPG8_CEBIM</name>
<comment type="similarity">
    <text evidence="1">Belongs to the MIX23 family.</text>
</comment>
<dbReference type="Ensembl" id="ENSCCAT00000035190.1">
    <property type="protein sequence ID" value="ENSCCAP00000017725.1"/>
    <property type="gene ID" value="ENSCCAG00000026695.1"/>
</dbReference>
<dbReference type="Pfam" id="PF09774">
    <property type="entry name" value="MIX23"/>
    <property type="match status" value="1"/>
</dbReference>
<dbReference type="Proteomes" id="UP000233040">
    <property type="component" value="Unassembled WGS sequence"/>
</dbReference>